<gene>
    <name evidence="5" type="ORF">KIPB_004644</name>
</gene>
<evidence type="ECO:0000313" key="5">
    <source>
        <dbReference type="EMBL" id="GIQ83339.1"/>
    </source>
</evidence>
<feature type="domain" description="Ribosomal eL28/Mak16" evidence="4">
    <location>
        <begin position="8"/>
        <end position="119"/>
    </location>
</feature>
<sequence length="132" mass="15552">MSSGQDGIIWECINKGFCSFKTKTARQTMCRNPYNLTGLCGKKNCPLANSRYATVIDEDYKVFLCIRTPERAHLPSTMWEKVEMPEDYSEALKLVDEKLQYMPAYIRHRCKQRLTKITEMHVRVRKLRKKIE</sequence>
<dbReference type="Gene3D" id="3.30.390.110">
    <property type="match status" value="1"/>
</dbReference>
<name>A0A9K3GGQ3_9EUKA</name>
<dbReference type="Proteomes" id="UP000265618">
    <property type="component" value="Unassembled WGS sequence"/>
</dbReference>
<organism evidence="5 6">
    <name type="scientific">Kipferlia bialata</name>
    <dbReference type="NCBI Taxonomy" id="797122"/>
    <lineage>
        <taxon>Eukaryota</taxon>
        <taxon>Metamonada</taxon>
        <taxon>Carpediemonas-like organisms</taxon>
        <taxon>Kipferlia</taxon>
    </lineage>
</organism>
<dbReference type="Pfam" id="PF01778">
    <property type="entry name" value="Ribosomal_L28e"/>
    <property type="match status" value="1"/>
</dbReference>
<reference evidence="5 6" key="1">
    <citation type="journal article" date="2018" name="PLoS ONE">
        <title>The draft genome of Kipferlia bialata reveals reductive genome evolution in fornicate parasites.</title>
        <authorList>
            <person name="Tanifuji G."/>
            <person name="Takabayashi S."/>
            <person name="Kume K."/>
            <person name="Takagi M."/>
            <person name="Nakayama T."/>
            <person name="Kamikawa R."/>
            <person name="Inagaki Y."/>
            <person name="Hashimoto T."/>
        </authorList>
    </citation>
    <scope>NUCLEOTIDE SEQUENCE [LARGE SCALE GENOMIC DNA]</scope>
    <source>
        <strain evidence="5">NY0173</strain>
    </source>
</reference>
<evidence type="ECO:0000259" key="4">
    <source>
        <dbReference type="Pfam" id="PF01778"/>
    </source>
</evidence>
<dbReference type="GO" id="GO:0030687">
    <property type="term" value="C:preribosome, large subunit precursor"/>
    <property type="evidence" value="ECO:0007669"/>
    <property type="project" value="TreeGrafter"/>
</dbReference>
<dbReference type="GO" id="GO:0000470">
    <property type="term" value="P:maturation of LSU-rRNA"/>
    <property type="evidence" value="ECO:0007669"/>
    <property type="project" value="TreeGrafter"/>
</dbReference>
<dbReference type="PANTHER" id="PTHR23405">
    <property type="entry name" value="MAINTENANCE OF KILLER 16 MAK16 PROTEIN-RELATED"/>
    <property type="match status" value="1"/>
</dbReference>
<feature type="non-terminal residue" evidence="5">
    <location>
        <position position="132"/>
    </location>
</feature>
<dbReference type="PANTHER" id="PTHR23405:SF4">
    <property type="entry name" value="PROTEIN MAK16 HOMOLOG"/>
    <property type="match status" value="1"/>
</dbReference>
<dbReference type="InterPro" id="IPR029004">
    <property type="entry name" value="Ribosomal_eL28/Mak16"/>
</dbReference>
<evidence type="ECO:0000256" key="1">
    <source>
        <dbReference type="ARBA" id="ARBA00004123"/>
    </source>
</evidence>
<evidence type="ECO:0000256" key="3">
    <source>
        <dbReference type="ARBA" id="ARBA00023242"/>
    </source>
</evidence>
<dbReference type="GO" id="GO:0000460">
    <property type="term" value="P:maturation of 5.8S rRNA"/>
    <property type="evidence" value="ECO:0007669"/>
    <property type="project" value="TreeGrafter"/>
</dbReference>
<dbReference type="GO" id="GO:0005730">
    <property type="term" value="C:nucleolus"/>
    <property type="evidence" value="ECO:0007669"/>
    <property type="project" value="TreeGrafter"/>
</dbReference>
<evidence type="ECO:0000313" key="6">
    <source>
        <dbReference type="Proteomes" id="UP000265618"/>
    </source>
</evidence>
<comment type="subcellular location">
    <subcellularLocation>
        <location evidence="1">Nucleus</location>
    </subcellularLocation>
</comment>
<dbReference type="AlphaFoldDB" id="A0A9K3GGQ3"/>
<comment type="similarity">
    <text evidence="2">Belongs to the MAK16 family.</text>
</comment>
<proteinExistence type="inferred from homology"/>
<evidence type="ECO:0000256" key="2">
    <source>
        <dbReference type="ARBA" id="ARBA00005514"/>
    </source>
</evidence>
<dbReference type="EMBL" id="BDIP01001009">
    <property type="protein sequence ID" value="GIQ83339.1"/>
    <property type="molecule type" value="Genomic_DNA"/>
</dbReference>
<keyword evidence="3" id="KW-0539">Nucleus</keyword>
<dbReference type="FunFam" id="3.30.390.110:FF:000001">
    <property type="entry name" value="Protein MAK16 homolog"/>
    <property type="match status" value="1"/>
</dbReference>
<protein>
    <recommendedName>
        <fullName evidence="4">Ribosomal eL28/Mak16 domain-containing protein</fullName>
    </recommendedName>
</protein>
<dbReference type="OrthoDB" id="10251342at2759"/>
<comment type="caution">
    <text evidence="5">The sequence shown here is derived from an EMBL/GenBank/DDBJ whole genome shotgun (WGS) entry which is preliminary data.</text>
</comment>
<accession>A0A9K3GGQ3</accession>
<keyword evidence="6" id="KW-1185">Reference proteome</keyword>